<sequence>MITSELTPHTALNKPLDKGFAKQLSSCIVKLFREMFQKLSMKFKLVVWCWTYSDSNGEDGIDSAEAERSPLSPGVPQYRDNSRNLETTAIERTIRIRNGLLPAFVTL</sequence>
<evidence type="ECO:0000313" key="2">
    <source>
        <dbReference type="EMBL" id="GAS84663.1"/>
    </source>
</evidence>
<dbReference type="GO" id="GO:0016740">
    <property type="term" value="F:transferase activity"/>
    <property type="evidence" value="ECO:0007669"/>
    <property type="project" value="UniProtKB-KW"/>
</dbReference>
<comment type="caution">
    <text evidence="2">The sequence shown here is derived from an EMBL/GenBank/DDBJ whole genome shotgun (WGS) entry which is preliminary data.</text>
</comment>
<keyword evidence="2" id="KW-0808">Transferase</keyword>
<evidence type="ECO:0000313" key="3">
    <source>
        <dbReference type="Proteomes" id="UP000069697"/>
    </source>
</evidence>
<feature type="region of interest" description="Disordered" evidence="1">
    <location>
        <begin position="60"/>
        <end position="80"/>
    </location>
</feature>
<organism evidence="2 3">
    <name type="scientific">Paenibacillus amylolyticus</name>
    <dbReference type="NCBI Taxonomy" id="1451"/>
    <lineage>
        <taxon>Bacteria</taxon>
        <taxon>Bacillati</taxon>
        <taxon>Bacillota</taxon>
        <taxon>Bacilli</taxon>
        <taxon>Bacillales</taxon>
        <taxon>Paenibacillaceae</taxon>
        <taxon>Paenibacillus</taxon>
    </lineage>
</organism>
<accession>A0A117I317</accession>
<protein>
    <submittedName>
        <fullName evidence="2">Glycosyl transferase</fullName>
    </submittedName>
</protein>
<dbReference type="AlphaFoldDB" id="A0A117I317"/>
<evidence type="ECO:0000256" key="1">
    <source>
        <dbReference type="SAM" id="MobiDB-lite"/>
    </source>
</evidence>
<proteinExistence type="predicted"/>
<reference evidence="3" key="2">
    <citation type="submission" date="2016-01" db="EMBL/GenBank/DDBJ databases">
        <title>Draft Genome Sequence of Paenibacillus amylolyticus Heshi-A3 that Was Isolated from Fermented Rice Bran with Aging Salted Mackerel, Which Was Named Heshiko as Traditional Fermented Seafood in Japan.</title>
        <authorList>
            <person name="Akuzawa S."/>
            <person name="Nakagawa J."/>
            <person name="Kanekatsu T."/>
            <person name="Kubota E."/>
            <person name="Ohtake R."/>
            <person name="Suzuki T."/>
            <person name="Kanesaki Y."/>
        </authorList>
    </citation>
    <scope>NUCLEOTIDE SEQUENCE [LARGE SCALE GENOMIC DNA]</scope>
    <source>
        <strain evidence="3">Heshi-A3</strain>
    </source>
</reference>
<gene>
    <name evidence="2" type="ORF">PAHA3_4766</name>
</gene>
<name>A0A117I317_PAEAM</name>
<reference evidence="2 3" key="1">
    <citation type="journal article" date="2016" name="Genome Announc.">
        <title>Draft Genome Sequence of Paenibacillus amylolyticus Heshi-A3, Isolated from Fermented Rice Bran in a Japanese Fermented Seafood Dish.</title>
        <authorList>
            <person name="Akuzawa S."/>
            <person name="Nagaoka J."/>
            <person name="Kanekatsu M."/>
            <person name="Kubota E."/>
            <person name="Ohtake R."/>
            <person name="Suzuki T."/>
            <person name="Kanesaki Y."/>
        </authorList>
    </citation>
    <scope>NUCLEOTIDE SEQUENCE [LARGE SCALE GENOMIC DNA]</scope>
    <source>
        <strain evidence="2 3">Heshi-A3</strain>
    </source>
</reference>
<dbReference type="Proteomes" id="UP000069697">
    <property type="component" value="Unassembled WGS sequence"/>
</dbReference>
<dbReference type="EMBL" id="BCNV01000005">
    <property type="protein sequence ID" value="GAS84663.1"/>
    <property type="molecule type" value="Genomic_DNA"/>
</dbReference>